<dbReference type="SUPFAM" id="SSF46977">
    <property type="entry name" value="Succinate dehydrogenase/fumarate reductase flavoprotein C-terminal domain"/>
    <property type="match status" value="1"/>
</dbReference>
<dbReference type="PANTHER" id="PTHR11632">
    <property type="entry name" value="SUCCINATE DEHYDROGENASE 2 FLAVOPROTEIN SUBUNIT"/>
    <property type="match status" value="1"/>
</dbReference>
<keyword evidence="7" id="KW-1185">Reference proteome</keyword>
<feature type="domain" description="Fumarate reductase/succinate dehydrogenase flavoprotein-like C-terminal" evidence="5">
    <location>
        <begin position="455"/>
        <end position="559"/>
    </location>
</feature>
<evidence type="ECO:0000256" key="3">
    <source>
        <dbReference type="PIRSR" id="PIRSR000171-1"/>
    </source>
</evidence>
<dbReference type="SUPFAM" id="SSF56425">
    <property type="entry name" value="Succinate dehydrogenase/fumarate reductase flavoprotein, catalytic domain"/>
    <property type="match status" value="1"/>
</dbReference>
<dbReference type="EMBL" id="JAFJZZ010000008">
    <property type="protein sequence ID" value="MBN7774356.1"/>
    <property type="molecule type" value="Genomic_DNA"/>
</dbReference>
<dbReference type="GO" id="GO:0005886">
    <property type="term" value="C:plasma membrane"/>
    <property type="evidence" value="ECO:0007669"/>
    <property type="project" value="TreeGrafter"/>
</dbReference>
<dbReference type="Pfam" id="PF02910">
    <property type="entry name" value="Succ_DH_flav_C"/>
    <property type="match status" value="1"/>
</dbReference>
<keyword evidence="2" id="KW-0560">Oxidoreductase</keyword>
<evidence type="ECO:0000313" key="6">
    <source>
        <dbReference type="EMBL" id="MBN7774356.1"/>
    </source>
</evidence>
<gene>
    <name evidence="6" type="ORF">JYB65_13400</name>
</gene>
<keyword evidence="1" id="KW-0285">Flavoprotein</keyword>
<dbReference type="GO" id="GO:0000104">
    <property type="term" value="F:succinate dehydrogenase activity"/>
    <property type="evidence" value="ECO:0007669"/>
    <property type="project" value="TreeGrafter"/>
</dbReference>
<dbReference type="PANTHER" id="PTHR11632:SF51">
    <property type="entry name" value="SUCCINATE DEHYDROGENASE [UBIQUINONE] FLAVOPROTEIN SUBUNIT, MITOCHONDRIAL"/>
    <property type="match status" value="1"/>
</dbReference>
<evidence type="ECO:0000259" key="5">
    <source>
        <dbReference type="Pfam" id="PF02910"/>
    </source>
</evidence>
<sequence length="566" mass="61847">MMKEVIIVGNGLAGLSAAMEASDLGAKVMLISQAPPERAQSVMAAGGINAALNTKGQDDSPQQHLTDTLKAGCELADPEAVEAMTKAAPELIKKLSRLGVVFSRDESGNVNLRYFGGQKKRRTAFSKSAIGKQLMCGLAQHVRKLEARGAITVKENSRFLSAVIEQGKCLGGIFENTITGQIFAITGDALILATGGMNGVFGNTTGSVLSEGSATAAVFRQGVKLGNGEMIQYHPTTVETKGKRMLISEAARGEGGRLFTYKDGKPWYFMEEWYPEGGNLMPRDVVSKGIYRVCHDLNLGIDGKNLVYLDISFLSKQEIELKLREISDLCKTYLKIDPTKEYIPVYPGIHYFMGGIYVDKNHESSVEGLYAAGECACQYHGANRLGGNSTLGAIYGGMVAAKNAVSGTPEKEDYTTNAEWIQYKSKCAEREVAKIQQRVEQFRTGTIVPNQILLEMRDIMNKAMGIERNEGELREGIKEINRLAEKAKNMALGKLQPSEAIAAENMLVLGKSLLLSALERKESRGAQLRKDYPQRDDEQYKRTTVAAYFEDGTIEISFKRIGEGAM</sequence>
<dbReference type="GO" id="GO:0050660">
    <property type="term" value="F:flavin adenine dinucleotide binding"/>
    <property type="evidence" value="ECO:0007669"/>
    <property type="project" value="TreeGrafter"/>
</dbReference>
<dbReference type="AlphaFoldDB" id="A0A939IJQ9"/>
<dbReference type="GO" id="GO:0033765">
    <property type="term" value="F:steroid dehydrogenase activity, acting on the CH-CH group of donors"/>
    <property type="evidence" value="ECO:0007669"/>
    <property type="project" value="UniProtKB-ARBA"/>
</dbReference>
<dbReference type="InterPro" id="IPR036188">
    <property type="entry name" value="FAD/NAD-bd_sf"/>
</dbReference>
<dbReference type="InterPro" id="IPR003953">
    <property type="entry name" value="FAD-dep_OxRdtase_2_FAD-bd"/>
</dbReference>
<reference evidence="6" key="1">
    <citation type="submission" date="2021-02" db="EMBL/GenBank/DDBJ databases">
        <title>Abyssanaerobacter marinus gen.nov., sp., nov, anaerobic bacterium isolated from the Onnuri vent field of Indian Ocean and suggestion of Mogibacteriaceae fam. nov., and proposal of reclassification of ambiguous this family's genus member.</title>
        <authorList>
            <person name="Kim Y.J."/>
            <person name="Yang J.-A."/>
        </authorList>
    </citation>
    <scope>NUCLEOTIDE SEQUENCE</scope>
    <source>
        <strain evidence="6">DSM 2634</strain>
    </source>
</reference>
<evidence type="ECO:0000313" key="7">
    <source>
        <dbReference type="Proteomes" id="UP000664545"/>
    </source>
</evidence>
<name>A0A939IJQ9_CLOAM</name>
<dbReference type="Pfam" id="PF00890">
    <property type="entry name" value="FAD_binding_2"/>
    <property type="match status" value="1"/>
</dbReference>
<dbReference type="SUPFAM" id="SSF51905">
    <property type="entry name" value="FAD/NAD(P)-binding domain"/>
    <property type="match status" value="1"/>
</dbReference>
<dbReference type="InterPro" id="IPR027477">
    <property type="entry name" value="Succ_DH/fumarate_Rdtase_cat_sf"/>
</dbReference>
<dbReference type="PIRSF" id="PIRSF000171">
    <property type="entry name" value="SDHA_APRA_LASPO"/>
    <property type="match status" value="1"/>
</dbReference>
<proteinExistence type="predicted"/>
<feature type="domain" description="FAD-dependent oxidoreductase 2 FAD-binding" evidence="4">
    <location>
        <begin position="5"/>
        <end position="389"/>
    </location>
</feature>
<evidence type="ECO:0000256" key="1">
    <source>
        <dbReference type="ARBA" id="ARBA00022630"/>
    </source>
</evidence>
<feature type="active site" description="Proton acceptor" evidence="3">
    <location>
        <position position="283"/>
    </location>
</feature>
<dbReference type="InterPro" id="IPR030664">
    <property type="entry name" value="SdhA/FrdA/AprA"/>
</dbReference>
<dbReference type="Gene3D" id="3.90.700.10">
    <property type="entry name" value="Succinate dehydrogenase/fumarate reductase flavoprotein, catalytic domain"/>
    <property type="match status" value="1"/>
</dbReference>
<dbReference type="InterPro" id="IPR015939">
    <property type="entry name" value="Fum_Rdtase/Succ_DH_flav-like_C"/>
</dbReference>
<organism evidence="6 7">
    <name type="scientific">Clostridium aminobutyricum</name>
    <dbReference type="NCBI Taxonomy" id="33953"/>
    <lineage>
        <taxon>Bacteria</taxon>
        <taxon>Bacillati</taxon>
        <taxon>Bacillota</taxon>
        <taxon>Clostridia</taxon>
        <taxon>Eubacteriales</taxon>
        <taxon>Clostridiaceae</taxon>
        <taxon>Clostridium</taxon>
    </lineage>
</organism>
<dbReference type="PRINTS" id="PR00368">
    <property type="entry name" value="FADPNR"/>
</dbReference>
<dbReference type="InterPro" id="IPR037099">
    <property type="entry name" value="Fum_R/Succ_DH_flav-like_C_sf"/>
</dbReference>
<dbReference type="Gene3D" id="3.50.50.60">
    <property type="entry name" value="FAD/NAD(P)-binding domain"/>
    <property type="match status" value="1"/>
</dbReference>
<comment type="caution">
    <text evidence="6">The sequence shown here is derived from an EMBL/GenBank/DDBJ whole genome shotgun (WGS) entry which is preliminary data.</text>
</comment>
<evidence type="ECO:0000259" key="4">
    <source>
        <dbReference type="Pfam" id="PF00890"/>
    </source>
</evidence>
<dbReference type="Proteomes" id="UP000664545">
    <property type="component" value="Unassembled WGS sequence"/>
</dbReference>
<dbReference type="GO" id="GO:0009055">
    <property type="term" value="F:electron transfer activity"/>
    <property type="evidence" value="ECO:0007669"/>
    <property type="project" value="TreeGrafter"/>
</dbReference>
<evidence type="ECO:0000256" key="2">
    <source>
        <dbReference type="ARBA" id="ARBA00023002"/>
    </source>
</evidence>
<dbReference type="GO" id="GO:0009061">
    <property type="term" value="P:anaerobic respiration"/>
    <property type="evidence" value="ECO:0007669"/>
    <property type="project" value="TreeGrafter"/>
</dbReference>
<dbReference type="PRINTS" id="PR00411">
    <property type="entry name" value="PNDRDTASEI"/>
</dbReference>
<dbReference type="Gene3D" id="1.20.58.100">
    <property type="entry name" value="Fumarate reductase/succinate dehydrogenase flavoprotein-like, C-terminal domain"/>
    <property type="match status" value="1"/>
</dbReference>
<protein>
    <submittedName>
        <fullName evidence="6">FAD-binding protein</fullName>
    </submittedName>
</protein>
<accession>A0A939IJQ9</accession>